<evidence type="ECO:0000313" key="1">
    <source>
        <dbReference type="EMBL" id="CCG39912.1"/>
    </source>
</evidence>
<name>H8FNH4_MAGML</name>
<dbReference type="EMBL" id="CAHP01000003">
    <property type="protein sequence ID" value="CCG39912.1"/>
    <property type="molecule type" value="Genomic_DNA"/>
</dbReference>
<keyword evidence="2" id="KW-1185">Reference proteome</keyword>
<evidence type="ECO:0000313" key="2">
    <source>
        <dbReference type="Proteomes" id="UP000004169"/>
    </source>
</evidence>
<reference evidence="1 2" key="1">
    <citation type="journal article" date="2012" name="J. Bacteriol.">
        <title>Draft Genome Sequence of the Purple Photosynthetic Bacterium Phaeospirillum molischianum DSM120, a Particularly Versatile Bacterium.</title>
        <authorList>
            <person name="Duquesne K."/>
            <person name="Prima V."/>
            <person name="Ji B."/>
            <person name="Rouy Z."/>
            <person name="Medigue C."/>
            <person name="Talla E."/>
            <person name="Sturgis J.N."/>
        </authorList>
    </citation>
    <scope>NUCLEOTIDE SEQUENCE [LARGE SCALE GENOMIC DNA]</scope>
    <source>
        <strain evidence="2">DSM120</strain>
    </source>
</reference>
<dbReference type="Proteomes" id="UP000004169">
    <property type="component" value="Unassembled WGS sequence"/>
</dbReference>
<organism evidence="1 2">
    <name type="scientific">Magnetospirillum molischianum DSM 120</name>
    <dbReference type="NCBI Taxonomy" id="1150626"/>
    <lineage>
        <taxon>Bacteria</taxon>
        <taxon>Pseudomonadati</taxon>
        <taxon>Pseudomonadota</taxon>
        <taxon>Alphaproteobacteria</taxon>
        <taxon>Rhodospirillales</taxon>
        <taxon>Rhodospirillaceae</taxon>
        <taxon>Magnetospirillum</taxon>
    </lineage>
</organism>
<sequence>MQAIQARQKERSRKDDTRHKVLVGAAILAEAEKNPAAKQRLMALLDQNLTRDIDRAVFDLAPKAEA</sequence>
<comment type="caution">
    <text evidence="1">The sequence shown here is derived from an EMBL/GenBank/DDBJ whole genome shotgun (WGS) entry which is preliminary data.</text>
</comment>
<dbReference type="AlphaFoldDB" id="H8FNH4"/>
<proteinExistence type="predicted"/>
<dbReference type="eggNOG" id="ENOG5033G21">
    <property type="taxonomic scope" value="Bacteria"/>
</dbReference>
<protein>
    <submittedName>
        <fullName evidence="1">Mobilization protein C</fullName>
    </submittedName>
</protein>
<gene>
    <name evidence="1" type="ORF">PHAMO_110005</name>
</gene>
<accession>H8FNH4</accession>